<name>A0A6J5KK93_9CAUD</name>
<keyword evidence="1" id="KW-0175">Coiled coil</keyword>
<keyword evidence="2" id="KW-1133">Transmembrane helix</keyword>
<feature type="coiled-coil region" evidence="1">
    <location>
        <begin position="104"/>
        <end position="131"/>
    </location>
</feature>
<gene>
    <name evidence="3" type="ORF">UFOVP37_38</name>
</gene>
<accession>A0A6J5KK93</accession>
<sequence length="163" mass="18168">MIDPISISAAFAIAKSTIAGVQEAIQMGKDLQECSGDLIKFFEMRDTVAKAAVQDKGKKPRSDMGQALDTVMQAKALRDAEKKLKEQLIYSGQGDVWEAIQAEYNLIQANRRREEREAEEAAKHRREQMAETVEVLFIGLASCMAAGFVGWATFEFIIYKMKG</sequence>
<protein>
    <submittedName>
        <fullName evidence="3">Uncharacterized protein</fullName>
    </submittedName>
</protein>
<keyword evidence="2" id="KW-0812">Transmembrane</keyword>
<feature type="transmembrane region" description="Helical" evidence="2">
    <location>
        <begin position="135"/>
        <end position="159"/>
    </location>
</feature>
<proteinExistence type="predicted"/>
<evidence type="ECO:0000256" key="2">
    <source>
        <dbReference type="SAM" id="Phobius"/>
    </source>
</evidence>
<evidence type="ECO:0000313" key="3">
    <source>
        <dbReference type="EMBL" id="CAB4122638.1"/>
    </source>
</evidence>
<organism evidence="3">
    <name type="scientific">uncultured Caudovirales phage</name>
    <dbReference type="NCBI Taxonomy" id="2100421"/>
    <lineage>
        <taxon>Viruses</taxon>
        <taxon>Duplodnaviria</taxon>
        <taxon>Heunggongvirae</taxon>
        <taxon>Uroviricota</taxon>
        <taxon>Caudoviricetes</taxon>
        <taxon>Peduoviridae</taxon>
        <taxon>Maltschvirus</taxon>
        <taxon>Maltschvirus maltsch</taxon>
    </lineage>
</organism>
<reference evidence="3" key="1">
    <citation type="submission" date="2020-04" db="EMBL/GenBank/DDBJ databases">
        <authorList>
            <person name="Chiriac C."/>
            <person name="Salcher M."/>
            <person name="Ghai R."/>
            <person name="Kavagutti S V."/>
        </authorList>
    </citation>
    <scope>NUCLEOTIDE SEQUENCE</scope>
</reference>
<keyword evidence="2" id="KW-0472">Membrane</keyword>
<evidence type="ECO:0000256" key="1">
    <source>
        <dbReference type="SAM" id="Coils"/>
    </source>
</evidence>
<dbReference type="EMBL" id="LR796163">
    <property type="protein sequence ID" value="CAB4122638.1"/>
    <property type="molecule type" value="Genomic_DNA"/>
</dbReference>